<feature type="compositionally biased region" description="Low complexity" evidence="2">
    <location>
        <begin position="150"/>
        <end position="170"/>
    </location>
</feature>
<dbReference type="InterPro" id="IPR006665">
    <property type="entry name" value="OmpA-like"/>
</dbReference>
<reference evidence="4 5" key="1">
    <citation type="submission" date="2020-08" db="EMBL/GenBank/DDBJ databases">
        <title>Genome sequencing of Purple Non-Sulfur Bacteria from various extreme environments.</title>
        <authorList>
            <person name="Mayer M."/>
        </authorList>
    </citation>
    <scope>NUCLEOTIDE SEQUENCE [LARGE SCALE GENOMIC DNA]</scope>
    <source>
        <strain evidence="4 5">JA135</strain>
    </source>
</reference>
<keyword evidence="5" id="KW-1185">Reference proteome</keyword>
<feature type="region of interest" description="Disordered" evidence="2">
    <location>
        <begin position="46"/>
        <end position="221"/>
    </location>
</feature>
<dbReference type="PANTHER" id="PTHR30329">
    <property type="entry name" value="STATOR ELEMENT OF FLAGELLAR MOTOR COMPLEX"/>
    <property type="match status" value="1"/>
</dbReference>
<dbReference type="Pfam" id="PF00691">
    <property type="entry name" value="OmpA"/>
    <property type="match status" value="1"/>
</dbReference>
<dbReference type="AlphaFoldDB" id="A0A7W6S0N2"/>
<organism evidence="4 5">
    <name type="scientific">Roseospira goensis</name>
    <dbReference type="NCBI Taxonomy" id="391922"/>
    <lineage>
        <taxon>Bacteria</taxon>
        <taxon>Pseudomonadati</taxon>
        <taxon>Pseudomonadota</taxon>
        <taxon>Alphaproteobacteria</taxon>
        <taxon>Rhodospirillales</taxon>
        <taxon>Rhodospirillaceae</taxon>
        <taxon>Roseospira</taxon>
    </lineage>
</organism>
<accession>A0A7W6S0N2</accession>
<proteinExistence type="predicted"/>
<dbReference type="PROSITE" id="PS51123">
    <property type="entry name" value="OMPA_2"/>
    <property type="match status" value="1"/>
</dbReference>
<gene>
    <name evidence="4" type="ORF">GGD88_002254</name>
</gene>
<dbReference type="EMBL" id="JACIGI010000017">
    <property type="protein sequence ID" value="MBB4286522.1"/>
    <property type="molecule type" value="Genomic_DNA"/>
</dbReference>
<dbReference type="SUPFAM" id="SSF103088">
    <property type="entry name" value="OmpA-like"/>
    <property type="match status" value="1"/>
</dbReference>
<dbReference type="PANTHER" id="PTHR30329:SF21">
    <property type="entry name" value="LIPOPROTEIN YIAD-RELATED"/>
    <property type="match status" value="1"/>
</dbReference>
<evidence type="ECO:0000256" key="2">
    <source>
        <dbReference type="SAM" id="MobiDB-lite"/>
    </source>
</evidence>
<evidence type="ECO:0000256" key="1">
    <source>
        <dbReference type="PROSITE-ProRule" id="PRU00473"/>
    </source>
</evidence>
<dbReference type="RefSeq" id="WP_184435438.1">
    <property type="nucleotide sequence ID" value="NZ_JACIGI010000017.1"/>
</dbReference>
<evidence type="ECO:0000313" key="5">
    <source>
        <dbReference type="Proteomes" id="UP000555728"/>
    </source>
</evidence>
<dbReference type="InterPro" id="IPR036737">
    <property type="entry name" value="OmpA-like_sf"/>
</dbReference>
<dbReference type="Gene3D" id="3.30.1330.60">
    <property type="entry name" value="OmpA-like domain"/>
    <property type="match status" value="1"/>
</dbReference>
<dbReference type="Proteomes" id="UP000555728">
    <property type="component" value="Unassembled WGS sequence"/>
</dbReference>
<name>A0A7W6S0N2_9PROT</name>
<feature type="compositionally biased region" description="Low complexity" evidence="2">
    <location>
        <begin position="199"/>
        <end position="221"/>
    </location>
</feature>
<feature type="domain" description="OmpA-like" evidence="3">
    <location>
        <begin position="282"/>
        <end position="403"/>
    </location>
</feature>
<comment type="caution">
    <text evidence="4">The sequence shown here is derived from an EMBL/GenBank/DDBJ whole genome shotgun (WGS) entry which is preliminary data.</text>
</comment>
<dbReference type="CDD" id="cd07185">
    <property type="entry name" value="OmpA_C-like"/>
    <property type="match status" value="1"/>
</dbReference>
<feature type="region of interest" description="Disordered" evidence="2">
    <location>
        <begin position="1"/>
        <end position="34"/>
    </location>
</feature>
<evidence type="ECO:0000259" key="3">
    <source>
        <dbReference type="PROSITE" id="PS51123"/>
    </source>
</evidence>
<keyword evidence="1" id="KW-0472">Membrane</keyword>
<feature type="compositionally biased region" description="Low complexity" evidence="2">
    <location>
        <begin position="119"/>
        <end position="128"/>
    </location>
</feature>
<dbReference type="GO" id="GO:0016020">
    <property type="term" value="C:membrane"/>
    <property type="evidence" value="ECO:0007669"/>
    <property type="project" value="UniProtKB-UniRule"/>
</dbReference>
<protein>
    <submittedName>
        <fullName evidence="4">Outer membrane protein OmpA-like peptidoglycan-associated protein</fullName>
    </submittedName>
</protein>
<feature type="compositionally biased region" description="Basic and acidic residues" evidence="2">
    <location>
        <begin position="66"/>
        <end position="109"/>
    </location>
</feature>
<feature type="compositionally biased region" description="Low complexity" evidence="2">
    <location>
        <begin position="181"/>
        <end position="190"/>
    </location>
</feature>
<sequence length="403" mass="41003">MTTQRPRQTRTDPAHGRTPYGGPRRPSRRPRTGPALVLCGALALAGCAGDPPPEASGAYPDIADSPSERPDVAPAREREQVAEGLRADRRADRYIEETGERRRSSEVRPPEFTPPPETAAPAETPPAARLDAGEQPPAPAASPVRRDLPAPEGAARSAAAVPAGTPVPGAFEPGAPPPLADPTAAARAVPDGPPPGAPMPRQTAPLVPPAGMAAAGPGAGPSAAPYGGGPIVVDSRGVTTLGPGGPLTTPGPYPVAGPTVAAAGPAAMAPAGAQPLSAYGPLGGARSQRVAVIYFGNGSAGLSGRDRQVLEQVAALQRQYGGVVRVVGHASSRTGAMDIARHKLVNFNISLARANRVADALMSAGVPGRFLYVGAVSDSQPVYYEIMPTGEAGNRRAEIYLDY</sequence>
<dbReference type="InterPro" id="IPR050330">
    <property type="entry name" value="Bact_OuterMem_StrucFunc"/>
</dbReference>
<evidence type="ECO:0000313" key="4">
    <source>
        <dbReference type="EMBL" id="MBB4286522.1"/>
    </source>
</evidence>